<name>A0ABV6JWU4_9PROT</name>
<evidence type="ECO:0000313" key="1">
    <source>
        <dbReference type="EMBL" id="MFC0410196.1"/>
    </source>
</evidence>
<dbReference type="EMBL" id="JBHLUN010000013">
    <property type="protein sequence ID" value="MFC0410196.1"/>
    <property type="molecule type" value="Genomic_DNA"/>
</dbReference>
<reference evidence="1 2" key="1">
    <citation type="submission" date="2024-09" db="EMBL/GenBank/DDBJ databases">
        <authorList>
            <person name="Sun Q."/>
            <person name="Mori K."/>
        </authorList>
    </citation>
    <scope>NUCLEOTIDE SEQUENCE [LARGE SCALE GENOMIC DNA]</scope>
    <source>
        <strain evidence="1 2">TBRC 5777</strain>
    </source>
</reference>
<gene>
    <name evidence="1" type="ORF">ACFFGY_18235</name>
</gene>
<dbReference type="Proteomes" id="UP001589865">
    <property type="component" value="Unassembled WGS sequence"/>
</dbReference>
<proteinExistence type="predicted"/>
<evidence type="ECO:0000313" key="2">
    <source>
        <dbReference type="Proteomes" id="UP001589865"/>
    </source>
</evidence>
<keyword evidence="2" id="KW-1185">Reference proteome</keyword>
<sequence>MEEPRLVTIELQGRTFTGSYRVEGDLVRVTADPYGSEEDARLDGADPHDVAQGLLLEMIRRKEDL</sequence>
<comment type="caution">
    <text evidence="1">The sequence shown here is derived from an EMBL/GenBank/DDBJ whole genome shotgun (WGS) entry which is preliminary data.</text>
</comment>
<organism evidence="1 2">
    <name type="scientific">Roseomonas elaeocarpi</name>
    <dbReference type="NCBI Taxonomy" id="907779"/>
    <lineage>
        <taxon>Bacteria</taxon>
        <taxon>Pseudomonadati</taxon>
        <taxon>Pseudomonadota</taxon>
        <taxon>Alphaproteobacteria</taxon>
        <taxon>Acetobacterales</taxon>
        <taxon>Roseomonadaceae</taxon>
        <taxon>Roseomonas</taxon>
    </lineage>
</organism>
<accession>A0ABV6JWU4</accession>
<protein>
    <submittedName>
        <fullName evidence="1">Uncharacterized protein</fullName>
    </submittedName>
</protein>
<dbReference type="RefSeq" id="WP_377045947.1">
    <property type="nucleotide sequence ID" value="NZ_JBHLUN010000013.1"/>
</dbReference>